<evidence type="ECO:0008006" key="4">
    <source>
        <dbReference type="Google" id="ProtNLM"/>
    </source>
</evidence>
<dbReference type="SUPFAM" id="SSF52047">
    <property type="entry name" value="RNI-like"/>
    <property type="match status" value="1"/>
</dbReference>
<evidence type="ECO:0000313" key="2">
    <source>
        <dbReference type="EMBL" id="KXJ96635.1"/>
    </source>
</evidence>
<dbReference type="PANTHER" id="PTHR34755:SF4">
    <property type="entry name" value="F-BOX DOMAIN-CONTAINING PROTEIN"/>
    <property type="match status" value="1"/>
</dbReference>
<dbReference type="EMBL" id="KQ964245">
    <property type="protein sequence ID" value="KXJ96635.1"/>
    <property type="molecule type" value="Genomic_DNA"/>
</dbReference>
<gene>
    <name evidence="2" type="ORF">Micbo1qcDRAFT_229488</name>
</gene>
<feature type="compositionally biased region" description="Basic residues" evidence="1">
    <location>
        <begin position="17"/>
        <end position="27"/>
    </location>
</feature>
<feature type="region of interest" description="Disordered" evidence="1">
    <location>
        <begin position="1"/>
        <end position="96"/>
    </location>
</feature>
<sequence length="693" mass="77886">MPSTPVRGSRNLPLRAAKIKKPARHTRAAAALLASPDTDDSPSEDAEPSSAPLLPVNRKRSSRAASRTARKRMRGTDNAAKKRQSRATANEANAPKQPIFTYQGNDLPYHIWLRVFEYTAAPLRDPSTPLATCQDTRRILLSLARCDRLFFEPALAALYKCPPIIFQQDFAALVKRLSLHPLEASFNYRPKIEILRIDVDSILYRKFNGNYLDLKDLVQPLPRLVEVELYHPYDLPPYRELSLNIRWKYPDDLVDMFKRVSDTEPEQSPTWIQLTGWKWNARMAGDAFSLDKLAAIHEAPCFSRLRKLALTNYQLPSGIGRASQSENALELDLEAISQVAAAAHALPDLEHLTLESSTIVSGVLLMMLPKSLKHLELINCFEVTADDFAEFLESHGNSLERLTLNHCQSLSLGFLPVLATACPRLTHLRMNLLYYNHHDFYKDSEPAYDTLLSVGQVPTWPTTLQCLDIDYMRFAETANARVFFQSLISSAPSLPHLRQLVLKAKLNVGWAERNEFRRTWEGRMAEMFLRVSRPPQRFKTERPKKPPRAAPPPRPVIPARAGTRRSARISSPQSSPEELVALNSRGIRESARVNAVTRDLQGLLGPRPQGGPGHEADYEDNADDEQHAGDSPGLLASGLPIGPDGVPIHFVHGLCDVVDVQIDNQKPRETQFVMDDFLDSSEESDAEWDSQNE</sequence>
<dbReference type="AlphaFoldDB" id="A0A136JHK1"/>
<keyword evidence="3" id="KW-1185">Reference proteome</keyword>
<dbReference type="InterPro" id="IPR052109">
    <property type="entry name" value="SRRM_Domain-Containing"/>
</dbReference>
<dbReference type="STRING" id="196109.A0A136JHK1"/>
<feature type="compositionally biased region" description="Basic residues" evidence="1">
    <location>
        <begin position="57"/>
        <end position="73"/>
    </location>
</feature>
<dbReference type="Gene3D" id="3.80.10.10">
    <property type="entry name" value="Ribonuclease Inhibitor"/>
    <property type="match status" value="1"/>
</dbReference>
<protein>
    <recommendedName>
        <fullName evidence="4">F-box domain-containing protein</fullName>
    </recommendedName>
</protein>
<accession>A0A136JHK1</accession>
<proteinExistence type="predicted"/>
<feature type="region of interest" description="Disordered" evidence="1">
    <location>
        <begin position="599"/>
        <end position="640"/>
    </location>
</feature>
<dbReference type="Proteomes" id="UP000070501">
    <property type="component" value="Unassembled WGS sequence"/>
</dbReference>
<feature type="region of interest" description="Disordered" evidence="1">
    <location>
        <begin position="531"/>
        <end position="578"/>
    </location>
</feature>
<dbReference type="PANTHER" id="PTHR34755">
    <property type="entry name" value="SERINE/ARGININE REPETITIVE MATRIX PROTEIN 3-RELATED"/>
    <property type="match status" value="1"/>
</dbReference>
<feature type="compositionally biased region" description="Acidic residues" evidence="1">
    <location>
        <begin position="37"/>
        <end position="47"/>
    </location>
</feature>
<reference evidence="3" key="1">
    <citation type="submission" date="2016-02" db="EMBL/GenBank/DDBJ databases">
        <title>Draft genome sequence of Microdochium bolleyi, a fungal endophyte of beachgrass.</title>
        <authorList>
            <consortium name="DOE Joint Genome Institute"/>
            <person name="David A.S."/>
            <person name="May G."/>
            <person name="Haridas S."/>
            <person name="Lim J."/>
            <person name="Wang M."/>
            <person name="Labutti K."/>
            <person name="Lipzen A."/>
            <person name="Barry K."/>
            <person name="Grigoriev I.V."/>
        </authorList>
    </citation>
    <scope>NUCLEOTIDE SEQUENCE [LARGE SCALE GENOMIC DNA]</scope>
    <source>
        <strain evidence="3">J235TASD1</strain>
    </source>
</reference>
<organism evidence="2 3">
    <name type="scientific">Microdochium bolleyi</name>
    <dbReference type="NCBI Taxonomy" id="196109"/>
    <lineage>
        <taxon>Eukaryota</taxon>
        <taxon>Fungi</taxon>
        <taxon>Dikarya</taxon>
        <taxon>Ascomycota</taxon>
        <taxon>Pezizomycotina</taxon>
        <taxon>Sordariomycetes</taxon>
        <taxon>Xylariomycetidae</taxon>
        <taxon>Xylariales</taxon>
        <taxon>Microdochiaceae</taxon>
        <taxon>Microdochium</taxon>
    </lineage>
</organism>
<dbReference type="InParanoid" id="A0A136JHK1"/>
<name>A0A136JHK1_9PEZI</name>
<dbReference type="OrthoDB" id="5395390at2759"/>
<evidence type="ECO:0000256" key="1">
    <source>
        <dbReference type="SAM" id="MobiDB-lite"/>
    </source>
</evidence>
<dbReference type="InterPro" id="IPR032675">
    <property type="entry name" value="LRR_dom_sf"/>
</dbReference>
<evidence type="ECO:0000313" key="3">
    <source>
        <dbReference type="Proteomes" id="UP000070501"/>
    </source>
</evidence>